<dbReference type="Proteomes" id="UP000253034">
    <property type="component" value="Unassembled WGS sequence"/>
</dbReference>
<reference evidence="6 7" key="1">
    <citation type="submission" date="2018-07" db="EMBL/GenBank/DDBJ databases">
        <title>Genomic Encyclopedia of Type Strains, Phase IV (KMG-IV): sequencing the most valuable type-strain genomes for metagenomic binning, comparative biology and taxonomic classification.</title>
        <authorList>
            <person name="Goeker M."/>
        </authorList>
    </citation>
    <scope>NUCLEOTIDE SEQUENCE [LARGE SCALE GENOMIC DNA]</scope>
    <source>
        <strain evidence="6 7">DSM 27016</strain>
    </source>
</reference>
<dbReference type="GO" id="GO:0008658">
    <property type="term" value="F:penicillin binding"/>
    <property type="evidence" value="ECO:0007669"/>
    <property type="project" value="InterPro"/>
</dbReference>
<dbReference type="InterPro" id="IPR036138">
    <property type="entry name" value="PBP_dimer_sf"/>
</dbReference>
<organism evidence="6 7">
    <name type="scientific">Anaerobacterium chartisolvens</name>
    <dbReference type="NCBI Taxonomy" id="1297424"/>
    <lineage>
        <taxon>Bacteria</taxon>
        <taxon>Bacillati</taxon>
        <taxon>Bacillota</taxon>
        <taxon>Clostridia</taxon>
        <taxon>Eubacteriales</taxon>
        <taxon>Oscillospiraceae</taxon>
        <taxon>Anaerobacterium</taxon>
    </lineage>
</organism>
<dbReference type="Gene3D" id="3.40.710.10">
    <property type="entry name" value="DD-peptidase/beta-lactamase superfamily"/>
    <property type="match status" value="1"/>
</dbReference>
<evidence type="ECO:0000256" key="3">
    <source>
        <dbReference type="ARBA" id="ARBA00023136"/>
    </source>
</evidence>
<dbReference type="RefSeq" id="WP_114296458.1">
    <property type="nucleotide sequence ID" value="NZ_QPJT01000003.1"/>
</dbReference>
<keyword evidence="3" id="KW-0472">Membrane</keyword>
<accession>A0A369BCY0</accession>
<comment type="caution">
    <text evidence="6">The sequence shown here is derived from an EMBL/GenBank/DDBJ whole genome shotgun (WGS) entry which is preliminary data.</text>
</comment>
<dbReference type="InterPro" id="IPR050515">
    <property type="entry name" value="Beta-lactam/transpept"/>
</dbReference>
<evidence type="ECO:0000256" key="1">
    <source>
        <dbReference type="ARBA" id="ARBA00004370"/>
    </source>
</evidence>
<comment type="subcellular location">
    <subcellularLocation>
        <location evidence="1">Membrane</location>
    </subcellularLocation>
</comment>
<dbReference type="Pfam" id="PF00905">
    <property type="entry name" value="Transpeptidase"/>
    <property type="match status" value="1"/>
</dbReference>
<evidence type="ECO:0000259" key="5">
    <source>
        <dbReference type="Pfam" id="PF03717"/>
    </source>
</evidence>
<dbReference type="PANTHER" id="PTHR30627">
    <property type="entry name" value="PEPTIDOGLYCAN D,D-TRANSPEPTIDASE"/>
    <property type="match status" value="1"/>
</dbReference>
<sequence length="549" mass="60223">MYKNRSKLIFIVVCVLMLSLAVRIFYLQTYAADKLSNAASSQRISSSVIQKPRGNILDRNGIAFTGRNKRAMIVLKPLYLRGREDDIRKAASILGVNFNTIRREIDVRQQPIIFEADQYIKDRILRENIQGISVINYMDRYGPDSLARHVVGYLNSVDKTGEAGIEKSYDELLKYAQKNFVGIITDAKNNALQGMGYRLVAEDTAKKVNVRLTLNYHIQKIVEEVMDSNSIKGAVVVEAVDSGDIVAISSKPDFDPDNVQAFLNSSEKELFNKAVASYNMGSIFKIIDAAEALEGNVGYMEEYFCGGSVKLGNRVFGCHKEEGHGWVDLKKAFAMSCNSYFIEMGIKLGHGNIIDMAKRFGLGSTTGIKAQGISESAGRLPSKTENHTKGDTANMSIGQGEVMVTPVQVADIVATVANGGVKNKINIVDSIVDDEGNILKKVRVTESRRIIRRDTAEIIKELMEEVITNGTGTKANLDEFGGAGGKTGSAETGQLIDGQSVVQAWFAGYFPAKQPKYAVAVFVENGKMGNEAAAPVFRQIAEEIMKKGY</sequence>
<protein>
    <submittedName>
        <fullName evidence="6">Peptidoglycan glycosyltransferase/penicillin-binding protein 2</fullName>
    </submittedName>
</protein>
<evidence type="ECO:0000256" key="2">
    <source>
        <dbReference type="ARBA" id="ARBA00007171"/>
    </source>
</evidence>
<dbReference type="InterPro" id="IPR005311">
    <property type="entry name" value="PBP_dimer"/>
</dbReference>
<dbReference type="SUPFAM" id="SSF56519">
    <property type="entry name" value="Penicillin binding protein dimerisation domain"/>
    <property type="match status" value="1"/>
</dbReference>
<dbReference type="GO" id="GO:0005886">
    <property type="term" value="C:plasma membrane"/>
    <property type="evidence" value="ECO:0007669"/>
    <property type="project" value="TreeGrafter"/>
</dbReference>
<dbReference type="SUPFAM" id="SSF56601">
    <property type="entry name" value="beta-lactamase/transpeptidase-like"/>
    <property type="match status" value="1"/>
</dbReference>
<evidence type="ECO:0000313" key="7">
    <source>
        <dbReference type="Proteomes" id="UP000253034"/>
    </source>
</evidence>
<dbReference type="EMBL" id="QPJT01000003">
    <property type="protein sequence ID" value="RCX19393.1"/>
    <property type="molecule type" value="Genomic_DNA"/>
</dbReference>
<dbReference type="InterPro" id="IPR012338">
    <property type="entry name" value="Beta-lactam/transpept-like"/>
</dbReference>
<keyword evidence="7" id="KW-1185">Reference proteome</keyword>
<dbReference type="GO" id="GO:0071555">
    <property type="term" value="P:cell wall organization"/>
    <property type="evidence" value="ECO:0007669"/>
    <property type="project" value="TreeGrafter"/>
</dbReference>
<feature type="domain" description="Penicillin-binding protein transpeptidase" evidence="4">
    <location>
        <begin position="233"/>
        <end position="541"/>
    </location>
</feature>
<proteinExistence type="inferred from homology"/>
<dbReference type="GO" id="GO:0016740">
    <property type="term" value="F:transferase activity"/>
    <property type="evidence" value="ECO:0007669"/>
    <property type="project" value="UniProtKB-KW"/>
</dbReference>
<dbReference type="OrthoDB" id="2985542at2"/>
<evidence type="ECO:0000313" key="6">
    <source>
        <dbReference type="EMBL" id="RCX19393.1"/>
    </source>
</evidence>
<keyword evidence="6" id="KW-0808">Transferase</keyword>
<dbReference type="AlphaFoldDB" id="A0A369BCY0"/>
<comment type="similarity">
    <text evidence="2">Belongs to the transpeptidase family.</text>
</comment>
<dbReference type="Pfam" id="PF03717">
    <property type="entry name" value="PBP_dimer"/>
    <property type="match status" value="1"/>
</dbReference>
<evidence type="ECO:0000259" key="4">
    <source>
        <dbReference type="Pfam" id="PF00905"/>
    </source>
</evidence>
<feature type="domain" description="Penicillin-binding protein dimerisation" evidence="5">
    <location>
        <begin position="50"/>
        <end position="190"/>
    </location>
</feature>
<dbReference type="Gene3D" id="3.90.1310.10">
    <property type="entry name" value="Penicillin-binding protein 2a (Domain 2)"/>
    <property type="match status" value="1"/>
</dbReference>
<gene>
    <name evidence="6" type="ORF">DFR58_103138</name>
</gene>
<name>A0A369BCY0_9FIRM</name>
<dbReference type="InterPro" id="IPR001460">
    <property type="entry name" value="PCN-bd_Tpept"/>
</dbReference>